<dbReference type="SUPFAM" id="SSF56176">
    <property type="entry name" value="FAD-binding/transporter-associated domain-like"/>
    <property type="match status" value="1"/>
</dbReference>
<protein>
    <submittedName>
        <fullName evidence="7">FAD/FMN-containing dehydrogenase</fullName>
    </submittedName>
</protein>
<dbReference type="AlphaFoldDB" id="A0A1I4WWZ9"/>
<dbReference type="InterPro" id="IPR016169">
    <property type="entry name" value="FAD-bd_PCMH_sub2"/>
</dbReference>
<dbReference type="Gene3D" id="3.30.43.10">
    <property type="entry name" value="Uridine Diphospho-n-acetylenolpyruvylglucosamine Reductase, domain 2"/>
    <property type="match status" value="1"/>
</dbReference>
<dbReference type="GO" id="GO:0071949">
    <property type="term" value="F:FAD binding"/>
    <property type="evidence" value="ECO:0007669"/>
    <property type="project" value="InterPro"/>
</dbReference>
<comment type="cofactor">
    <cofactor evidence="1">
        <name>FAD</name>
        <dbReference type="ChEBI" id="CHEBI:57692"/>
    </cofactor>
</comment>
<evidence type="ECO:0000256" key="1">
    <source>
        <dbReference type="ARBA" id="ARBA00001974"/>
    </source>
</evidence>
<evidence type="ECO:0000313" key="8">
    <source>
        <dbReference type="Proteomes" id="UP000199614"/>
    </source>
</evidence>
<organism evidence="7 8">
    <name type="scientific">Pseudonocardia ammonioxydans</name>
    <dbReference type="NCBI Taxonomy" id="260086"/>
    <lineage>
        <taxon>Bacteria</taxon>
        <taxon>Bacillati</taxon>
        <taxon>Actinomycetota</taxon>
        <taxon>Actinomycetes</taxon>
        <taxon>Pseudonocardiales</taxon>
        <taxon>Pseudonocardiaceae</taxon>
        <taxon>Pseudonocardia</taxon>
    </lineage>
</organism>
<accession>A0A1I4WWZ9</accession>
<dbReference type="InterPro" id="IPR006094">
    <property type="entry name" value="Oxid_FAD_bind_N"/>
</dbReference>
<dbReference type="InterPro" id="IPR050416">
    <property type="entry name" value="FAD-linked_Oxidoreductase"/>
</dbReference>
<dbReference type="STRING" id="260086.SAMN05216207_1009120"/>
<dbReference type="Pfam" id="PF01565">
    <property type="entry name" value="FAD_binding_4"/>
    <property type="match status" value="1"/>
</dbReference>
<keyword evidence="3" id="KW-0285">Flavoprotein</keyword>
<dbReference type="PROSITE" id="PS00862">
    <property type="entry name" value="OX2_COVAL_FAD"/>
    <property type="match status" value="1"/>
</dbReference>
<dbReference type="InterPro" id="IPR016166">
    <property type="entry name" value="FAD-bd_PCMH"/>
</dbReference>
<dbReference type="InterPro" id="IPR006093">
    <property type="entry name" value="Oxy_OxRdtase_FAD_BS"/>
</dbReference>
<dbReference type="RefSeq" id="WP_218162737.1">
    <property type="nucleotide sequence ID" value="NZ_FOUY01000009.1"/>
</dbReference>
<dbReference type="GO" id="GO:0016491">
    <property type="term" value="F:oxidoreductase activity"/>
    <property type="evidence" value="ECO:0007669"/>
    <property type="project" value="UniProtKB-KW"/>
</dbReference>
<feature type="domain" description="FAD-binding PCMH-type" evidence="6">
    <location>
        <begin position="35"/>
        <end position="205"/>
    </location>
</feature>
<comment type="similarity">
    <text evidence="2">Belongs to the oxygen-dependent FAD-linked oxidoreductase family.</text>
</comment>
<evidence type="ECO:0000256" key="2">
    <source>
        <dbReference type="ARBA" id="ARBA00005466"/>
    </source>
</evidence>
<dbReference type="InterPro" id="IPR016167">
    <property type="entry name" value="FAD-bd_PCMH_sub1"/>
</dbReference>
<evidence type="ECO:0000259" key="6">
    <source>
        <dbReference type="PROSITE" id="PS51387"/>
    </source>
</evidence>
<keyword evidence="5" id="KW-0560">Oxidoreductase</keyword>
<keyword evidence="4" id="KW-0274">FAD</keyword>
<dbReference type="Gene3D" id="3.40.462.20">
    <property type="match status" value="1"/>
</dbReference>
<reference evidence="7 8" key="1">
    <citation type="submission" date="2016-10" db="EMBL/GenBank/DDBJ databases">
        <authorList>
            <person name="de Groot N.N."/>
        </authorList>
    </citation>
    <scope>NUCLEOTIDE SEQUENCE [LARGE SCALE GENOMIC DNA]</scope>
    <source>
        <strain evidence="7 8">CGMCC 4.1877</strain>
    </source>
</reference>
<dbReference type="InterPro" id="IPR036318">
    <property type="entry name" value="FAD-bd_PCMH-like_sf"/>
</dbReference>
<name>A0A1I4WWZ9_PSUAM</name>
<gene>
    <name evidence="7" type="ORF">SAMN05216207_1009120</name>
</gene>
<evidence type="ECO:0000313" key="7">
    <source>
        <dbReference type="EMBL" id="SFN17479.1"/>
    </source>
</evidence>
<dbReference type="PANTHER" id="PTHR42973:SF39">
    <property type="entry name" value="FAD-BINDING PCMH-TYPE DOMAIN-CONTAINING PROTEIN"/>
    <property type="match status" value="1"/>
</dbReference>
<evidence type="ECO:0000256" key="5">
    <source>
        <dbReference type="ARBA" id="ARBA00023002"/>
    </source>
</evidence>
<sequence length="459" mass="48137">MTTTDLPAVAGFRGTLFVPGSPGYDDARRVWNAAVDRRPAIVARCTGPADVVAALAHARERRLPVAVRGGGHSIPGFSTCDDGLVVDLSGLREVHVDPKTRSATAGPGATWAEFDRETQAFGLATPGGEVSDTGVAGLTLGGGIGWLSRMHGLSCDNLLAADVVTTDGRLLRASAQELPELFWALRGGGGNFGVVTRFHFRLHPVGPVWGGPLMFAPDEAAGVLAGLQDLVADAPRELSALCVLATLPPSPELPTVLRGRRGLVVIPAWFGDPQTGHEWLDRVRRLGDPLVDAVGPTDYVSLQCSTDAMTPPGRASYVRSDLLGPLDDGVLAALVARWAEVTSPFSGVLLRVTGGAMNDPGPGATAFPHRSSRWIATAAAMWEPGGAAGPHAAWARAVWRAMRPAAAGTYVNHLDGDEGPDRLVEAYGGAERLHRLAAVKAAYDPDNTLALNQNIRPMA</sequence>
<dbReference type="Proteomes" id="UP000199614">
    <property type="component" value="Unassembled WGS sequence"/>
</dbReference>
<evidence type="ECO:0000256" key="3">
    <source>
        <dbReference type="ARBA" id="ARBA00022630"/>
    </source>
</evidence>
<dbReference type="PROSITE" id="PS51387">
    <property type="entry name" value="FAD_PCMH"/>
    <property type="match status" value="1"/>
</dbReference>
<evidence type="ECO:0000256" key="4">
    <source>
        <dbReference type="ARBA" id="ARBA00022827"/>
    </source>
</evidence>
<dbReference type="EMBL" id="FOUY01000009">
    <property type="protein sequence ID" value="SFN17479.1"/>
    <property type="molecule type" value="Genomic_DNA"/>
</dbReference>
<dbReference type="Gene3D" id="3.30.465.10">
    <property type="match status" value="1"/>
</dbReference>
<dbReference type="PANTHER" id="PTHR42973">
    <property type="entry name" value="BINDING OXIDOREDUCTASE, PUTATIVE (AFU_ORTHOLOGUE AFUA_1G17690)-RELATED"/>
    <property type="match status" value="1"/>
</dbReference>
<dbReference type="Pfam" id="PF08031">
    <property type="entry name" value="BBE"/>
    <property type="match status" value="1"/>
</dbReference>
<proteinExistence type="inferred from homology"/>
<dbReference type="InterPro" id="IPR012951">
    <property type="entry name" value="BBE"/>
</dbReference>
<keyword evidence="8" id="KW-1185">Reference proteome</keyword>